<dbReference type="GO" id="GO:0005886">
    <property type="term" value="C:plasma membrane"/>
    <property type="evidence" value="ECO:0007669"/>
    <property type="project" value="UniProtKB-SubCell"/>
</dbReference>
<name>C7DHF2_MICA2</name>
<protein>
    <submittedName>
        <fullName evidence="7">Glycosyl transferase family 2</fullName>
    </submittedName>
</protein>
<dbReference type="PANTHER" id="PTHR22913">
    <property type="entry name" value="HYALURONAN SYNTHASE"/>
    <property type="match status" value="1"/>
</dbReference>
<dbReference type="Gene3D" id="3.90.550.10">
    <property type="entry name" value="Spore Coat Polysaccharide Biosynthesis Protein SpsA, Chain A"/>
    <property type="match status" value="1"/>
</dbReference>
<evidence type="ECO:0000256" key="3">
    <source>
        <dbReference type="ARBA" id="ARBA00022676"/>
    </source>
</evidence>
<keyword evidence="8" id="KW-1185">Reference proteome</keyword>
<dbReference type="InterPro" id="IPR029044">
    <property type="entry name" value="Nucleotide-diphossugar_trans"/>
</dbReference>
<feature type="transmembrane region" description="Helical" evidence="6">
    <location>
        <begin position="388"/>
        <end position="408"/>
    </location>
</feature>
<reference evidence="7 8" key="1">
    <citation type="journal article" date="2009" name="Genome Biol.">
        <title>Community-wide analysis of microbial genome sequence signatures.</title>
        <authorList>
            <person name="Dick G.J."/>
            <person name="Andersson A.F."/>
            <person name="Baker B.J."/>
            <person name="Simmons S.L."/>
            <person name="Thomas B.C."/>
            <person name="Yelton A.P."/>
            <person name="Banfield J.F."/>
        </authorList>
    </citation>
    <scope>NUCLEOTIDE SEQUENCE [LARGE SCALE GENOMIC DNA]</scope>
    <source>
        <strain evidence="7">ARMAN-2</strain>
    </source>
</reference>
<reference evidence="7 8" key="2">
    <citation type="journal article" date="2010" name="Proc. Natl. Acad. Sci. U.S.A.">
        <title>Enigmatic, ultrasmall, uncultivated Archaea.</title>
        <authorList>
            <person name="Baker B.J."/>
            <person name="Comolli L.R."/>
            <person name="Dick G.J."/>
            <person name="Hauser L.J."/>
            <person name="Hyatt D."/>
            <person name="Dill B.D."/>
            <person name="Land M.L."/>
            <person name="Verberkmoes N.C."/>
            <person name="Hettich R.L."/>
            <person name="Banfield J.F."/>
        </authorList>
    </citation>
    <scope>NUCLEOTIDE SEQUENCE [LARGE SCALE GENOMIC DNA]</scope>
    <source>
        <strain evidence="7">ARMAN-2</strain>
    </source>
</reference>
<keyword evidence="5 6" id="KW-0472">Membrane</keyword>
<gene>
    <name evidence="7" type="ORF">UNLARM2_0496</name>
</gene>
<evidence type="ECO:0000256" key="2">
    <source>
        <dbReference type="ARBA" id="ARBA00022475"/>
    </source>
</evidence>
<evidence type="ECO:0000256" key="6">
    <source>
        <dbReference type="SAM" id="Phobius"/>
    </source>
</evidence>
<dbReference type="GO" id="GO:0050501">
    <property type="term" value="F:hyaluronan synthase activity"/>
    <property type="evidence" value="ECO:0007669"/>
    <property type="project" value="TreeGrafter"/>
</dbReference>
<dbReference type="GO" id="GO:0030213">
    <property type="term" value="P:hyaluronan biosynthetic process"/>
    <property type="evidence" value="ECO:0007669"/>
    <property type="project" value="TreeGrafter"/>
</dbReference>
<sequence>MFFQFTTFRIEALIVYSSIIFGLLTAVYYAVNMRRSLQYSPKRKRPAPGSKSDVTIVIPVYNENPDIFRNCVASAARQGTKLIVVGDSGPEPYRAITEENGGTFIHRKVRDGKRSALTTGVNSLDTKYVMFLDSDTVLPDNAVESMLSMFDERTGGVGAGVSVRLRNDWVSYSSEFFEKLKEVMTRALSASGAVMVLDGRCAMYRVSAIKEFMNSEEYLHNSILGVRSILAEDRHITSHVAKLGYRLVVDYNVFVKTEAQKSFVLLWKQMTRWTRAGYMYFAKEIMDGTYRKRGAFYAFEMFYMYLLPIIIIAFTAVRLYFYLGHGFGADFTREIYVLGRVFRLGMGAFDSRFVVYIGVQVLDFLAILGFGLAIYVRVGAKKLRTFMLGGVALLVMMFASFYGLMTVWKQKDWLTR</sequence>
<keyword evidence="3" id="KW-0328">Glycosyltransferase</keyword>
<organism evidence="7 8">
    <name type="scientific">Candidatus Micrarchaeum acidiphilum ARMAN-2</name>
    <dbReference type="NCBI Taxonomy" id="425595"/>
    <lineage>
        <taxon>Archaea</taxon>
        <taxon>Candidatus Micrarchaeota</taxon>
        <taxon>Candidatus Micrarchaeia</taxon>
        <taxon>Candidatus Micrarchaeales</taxon>
        <taxon>Candidatus Micrarchaeaceae</taxon>
        <taxon>Candidatus Micrarchaeum</taxon>
    </lineage>
</organism>
<dbReference type="GO" id="GO:0085029">
    <property type="term" value="P:extracellular matrix assembly"/>
    <property type="evidence" value="ECO:0007669"/>
    <property type="project" value="TreeGrafter"/>
</dbReference>
<keyword evidence="4 7" id="KW-0808">Transferase</keyword>
<keyword evidence="6" id="KW-0812">Transmembrane</keyword>
<evidence type="ECO:0000256" key="1">
    <source>
        <dbReference type="ARBA" id="ARBA00004236"/>
    </source>
</evidence>
<dbReference type="EMBL" id="GG697240">
    <property type="protein sequence ID" value="EET90054.1"/>
    <property type="molecule type" value="Genomic_DNA"/>
</dbReference>
<evidence type="ECO:0000256" key="4">
    <source>
        <dbReference type="ARBA" id="ARBA00022679"/>
    </source>
</evidence>
<evidence type="ECO:0000313" key="7">
    <source>
        <dbReference type="EMBL" id="EET90054.1"/>
    </source>
</evidence>
<keyword evidence="6" id="KW-1133">Transmembrane helix</keyword>
<feature type="transmembrane region" description="Helical" evidence="6">
    <location>
        <begin position="12"/>
        <end position="31"/>
    </location>
</feature>
<feature type="transmembrane region" description="Helical" evidence="6">
    <location>
        <begin position="353"/>
        <end position="376"/>
    </location>
</feature>
<dbReference type="Pfam" id="PF13641">
    <property type="entry name" value="Glyco_tranf_2_3"/>
    <property type="match status" value="1"/>
</dbReference>
<evidence type="ECO:0000313" key="8">
    <source>
        <dbReference type="Proteomes" id="UP000332487"/>
    </source>
</evidence>
<dbReference type="PANTHER" id="PTHR22913:SF12">
    <property type="entry name" value="MANNURONAN SYNTHASE"/>
    <property type="match status" value="1"/>
</dbReference>
<accession>C7DHF2</accession>
<comment type="subcellular location">
    <subcellularLocation>
        <location evidence="1">Cell membrane</location>
    </subcellularLocation>
</comment>
<evidence type="ECO:0000256" key="5">
    <source>
        <dbReference type="ARBA" id="ARBA00023136"/>
    </source>
</evidence>
<keyword evidence="2" id="KW-1003">Cell membrane</keyword>
<dbReference type="AlphaFoldDB" id="C7DHF2"/>
<feature type="transmembrane region" description="Helical" evidence="6">
    <location>
        <begin position="302"/>
        <end position="323"/>
    </location>
</feature>
<dbReference type="Proteomes" id="UP000332487">
    <property type="component" value="Unassembled WGS sequence"/>
</dbReference>
<proteinExistence type="predicted"/>
<dbReference type="SUPFAM" id="SSF53448">
    <property type="entry name" value="Nucleotide-diphospho-sugar transferases"/>
    <property type="match status" value="1"/>
</dbReference>